<dbReference type="InterPro" id="IPR038765">
    <property type="entry name" value="Papain-like_cys_pep_sf"/>
</dbReference>
<dbReference type="InterPro" id="IPR030843">
    <property type="entry name" value="PAN2"/>
</dbReference>
<dbReference type="PANTHER" id="PTHR15728">
    <property type="entry name" value="DEADENYLATION COMPLEX CATALYTIC SUBUNIT PAN2"/>
    <property type="match status" value="1"/>
</dbReference>
<dbReference type="RefSeq" id="XP_012943480.1">
    <property type="nucleotide sequence ID" value="XM_013088026.2"/>
</dbReference>
<proteinExistence type="inferred from homology"/>
<comment type="domain">
    <text evidence="7">Contains a pseudo-UCH domain. This ubiquitin C-terminal hydrolase (UCH)-like or ubiquitin specific protease (USP)-like domain is predicted to be catalytically inactive because it lacks the active site catalytic triad characteristic of thiol proteases, with residues at the equivalent structural positions that are incompatible with catalysis, and it cannot bind ubiquitin. It functions as a structural scaffold for intra- and intermolecular interactions in the complex.</text>
</comment>
<dbReference type="InterPro" id="IPR028881">
    <property type="entry name" value="PAN2_UCH_dom"/>
</dbReference>
<feature type="compositionally biased region" description="Low complexity" evidence="8">
    <location>
        <begin position="144"/>
        <end position="156"/>
    </location>
</feature>
<dbReference type="GeneID" id="101855749"/>
<reference evidence="11 12" key="1">
    <citation type="submission" date="2025-05" db="UniProtKB">
        <authorList>
            <consortium name="RefSeq"/>
        </authorList>
    </citation>
    <scope>IDENTIFICATION</scope>
</reference>
<evidence type="ECO:0000256" key="8">
    <source>
        <dbReference type="SAM" id="MobiDB-lite"/>
    </source>
</evidence>
<feature type="region of interest" description="Disordered" evidence="8">
    <location>
        <begin position="735"/>
        <end position="762"/>
    </location>
</feature>
<evidence type="ECO:0000313" key="12">
    <source>
        <dbReference type="RefSeq" id="XP_035828277.1"/>
    </source>
</evidence>
<comment type="caution">
    <text evidence="7">Lacks conserved residue(s) required for the propagation of feature annotation.</text>
</comment>
<dbReference type="InterPro" id="IPR015943">
    <property type="entry name" value="WD40/YVTN_repeat-like_dom_sf"/>
</dbReference>
<dbReference type="Pfam" id="PF00929">
    <property type="entry name" value="RNase_T"/>
    <property type="match status" value="1"/>
</dbReference>
<feature type="compositionally biased region" description="Pro residues" evidence="8">
    <location>
        <begin position="9"/>
        <end position="28"/>
    </location>
</feature>
<evidence type="ECO:0000256" key="6">
    <source>
        <dbReference type="ARBA" id="ARBA00022839"/>
    </source>
</evidence>
<evidence type="ECO:0000256" key="1">
    <source>
        <dbReference type="ARBA" id="ARBA00022490"/>
    </source>
</evidence>
<sequence length="1556" mass="175384">MDFPGMPGYRPPHPQDPQNMPPPPPPNFQPQGMPREQGMGGGQMFQNAQQMPPRMPPGYPPMTDPHMPSGFPIMPGQEQGMPMGYQSPGHMQNPGMPPGYHGHMGNPMASRPPQNMQRFRQGPEAGPNMPPQSFHPQQQPPPSQGQNHQPPQQHQHPPQHRGPYHQGHSQPHLDYHHQMHHQHQPHPRGGQAQQPHPHGPMPNDFHQPGPQGGGPSAIPEFHPQQQPGVVPPDFHHPMQQNSVVAEYHPGQRQNADFVPHDQGLSHHDFRHGNRDHPSNMMGGYMDHNSMGLQGMMNDHGLMGHLDGHMLGGGDAYSQHQMMQMFGDPTMPEMRDGEFIPMGCQVMDKVMHSSVTCVNFDGHQELVWTGNQRGYVASYHGTEFQKYSAYRVSTDEDVRMNLSFPQGVLTLTPSLLRGTLRRGIPVFAFKDAHLHDMQCMMMRGNESVLIGGHHKQVLEVDIIRNCLSNVYEVKDAGIAIFRHTDRFICGGDSTGKVTVYDSKTMRPEHTLDAHSSCLSDFDIHDNLLITCGFSNRMNALTPDRLLRVYDMRVMRAMAPIQVSMDPTFLRFVPSIPNHIVVVSQMGSFQLVETISGGPPSTQLAYPVNTQGAAIIAFDISSTYQALCFGDSSGNVHLFAGGQSAIFNQFSVPVEFADPVDQLEPIDVNDELAAYSGIPMPYPAQGPLVSDFPEEMMNQVYRKPVPIDPEILRTMKVYQNIGYAPNTTKQKRNVIPYDLSEKGTKDRKSSVPESPSGRGDDPFMGVPKRYRRVEIKYSKLGVEDFDFRHYNKTNLAGLEPHIPNAYCNSMLQVLYYLEPLRCALLGHVCEREFCLSCELGFLFHMLDSQKGNTCQATNFLRAFRTMPQVSALGLVLHDIDENCGRVDFPRLIQSWQRFVLMQIHEETCVPIEVDSTEGSQAEQKSKGPSKEGEGEEKKKGKKKKADDVKTDSSGQEGEGGGKNAEGKENNSEAGEESQEEPQVRPFKNFLSTMTRSIIRDLLGIKIKSSLQCKCGLQSERIIDGTHINLMYPDYRPIDVSFPLGPNSPPLFVTFAEVVQNSMTPTTNIQAWCSDCNRYQHHCQRKCIQNLPDVLALNCHTENEKNLDFWKAQFQIVRERFSESDIPTTVIRPANSHATKKCRFGVACHRPDCIFFHDGPRECDSEAKKKPVEDDEFGPSWIPMGLKVIRNPDGTVVVSEISDEEPLPSEEQEDVRYYELYSVVSNILHSSGSNLVCCLKVGERYHQRKERVTCTQWYLINDFCITPVEKDEAVDFKLDWNVPCIIHYTRRNFVSNHDVTVKSWSSPDILFNDAALLNPERRKITFPPLQPEELPKQGDIVALDAEFVSLKEEEAELRSDGTRSTIIPSQMSVARITCIRGSGPNQGEPFIDDYISTQEQVVDYLTQYSGIKSGDLDPATSTKHLTTLKSTYLKLRYLVDNGVVFIGHGLKKDFRVINLLVPKAQVMDTVELYHLPRQRYISLKFLAWYFLKINIQSYTHDSAEDARTALQLCLLYKDLQKEDKEKVLSTIKEMYEAGRKISWKIPDVAGEEISEADFL</sequence>
<evidence type="ECO:0000256" key="7">
    <source>
        <dbReference type="HAMAP-Rule" id="MF_03182"/>
    </source>
</evidence>
<evidence type="ECO:0000256" key="5">
    <source>
        <dbReference type="ARBA" id="ARBA00022801"/>
    </source>
</evidence>
<keyword evidence="3 7" id="KW-0540">Nuclease</keyword>
<dbReference type="SUPFAM" id="SSF53098">
    <property type="entry name" value="Ribonuclease H-like"/>
    <property type="match status" value="1"/>
</dbReference>
<keyword evidence="5 7" id="KW-0378">Hydrolase</keyword>
<feature type="region of interest" description="Disordered" evidence="8">
    <location>
        <begin position="1"/>
        <end position="61"/>
    </location>
</feature>
<dbReference type="Pfam" id="PF20770">
    <property type="entry name" value="PAN2_N"/>
    <property type="match status" value="1"/>
</dbReference>
<dbReference type="Gene3D" id="3.30.420.10">
    <property type="entry name" value="Ribonuclease H-like superfamily/Ribonuclease H"/>
    <property type="match status" value="1"/>
</dbReference>
<evidence type="ECO:0000313" key="10">
    <source>
        <dbReference type="Proteomes" id="UP000694888"/>
    </source>
</evidence>
<dbReference type="InterPro" id="IPR036322">
    <property type="entry name" value="WD40_repeat_dom_sf"/>
</dbReference>
<name>A0ABM1A9N2_APLCA</name>
<accession>A0ABM1A9N2</accession>
<comment type="similarity">
    <text evidence="7">Belongs to the peptidase C19 family. PAN2 subfamily.</text>
</comment>
<keyword evidence="2 7" id="KW-0507">mRNA processing</keyword>
<dbReference type="SUPFAM" id="SSF54001">
    <property type="entry name" value="Cysteine proteinases"/>
    <property type="match status" value="1"/>
</dbReference>
<feature type="binding site" evidence="7">
    <location>
        <position position="1343"/>
    </location>
    <ligand>
        <name>a divalent metal cation</name>
        <dbReference type="ChEBI" id="CHEBI:60240"/>
        <note>catalytic</note>
    </ligand>
</feature>
<comment type="domain">
    <text evidence="7">The linker, or PAN3 interaction domain (PID), between the WD40 repeats and the pseudo-UCH domain mediates interaction with PAN3.</text>
</comment>
<keyword evidence="6 7" id="KW-0269">Exonuclease</keyword>
<evidence type="ECO:0000313" key="11">
    <source>
        <dbReference type="RefSeq" id="XP_012943480.1"/>
    </source>
</evidence>
<feature type="binding site" evidence="7">
    <location>
        <position position="1341"/>
    </location>
    <ligand>
        <name>a divalent metal cation</name>
        <dbReference type="ChEBI" id="CHEBI:60240"/>
        <note>catalytic</note>
    </ligand>
</feature>
<dbReference type="InterPro" id="IPR028889">
    <property type="entry name" value="USP"/>
</dbReference>
<feature type="region of interest" description="Disordered" evidence="8">
    <location>
        <begin position="909"/>
        <end position="983"/>
    </location>
</feature>
<dbReference type="RefSeq" id="XP_035828277.1">
    <property type="nucleotide sequence ID" value="XM_035972384.1"/>
</dbReference>
<organism evidence="10 11">
    <name type="scientific">Aplysia californica</name>
    <name type="common">California sea hare</name>
    <dbReference type="NCBI Taxonomy" id="6500"/>
    <lineage>
        <taxon>Eukaryota</taxon>
        <taxon>Metazoa</taxon>
        <taxon>Spiralia</taxon>
        <taxon>Lophotrochozoa</taxon>
        <taxon>Mollusca</taxon>
        <taxon>Gastropoda</taxon>
        <taxon>Heterobranchia</taxon>
        <taxon>Euthyneura</taxon>
        <taxon>Tectipleura</taxon>
        <taxon>Aplysiida</taxon>
        <taxon>Aplysioidea</taxon>
        <taxon>Aplysiidae</taxon>
        <taxon>Aplysia</taxon>
    </lineage>
</organism>
<gene>
    <name evidence="11 12" type="primary">LOC101855749</name>
    <name evidence="7" type="synonym">PAN2</name>
</gene>
<evidence type="ECO:0000256" key="4">
    <source>
        <dbReference type="ARBA" id="ARBA00022723"/>
    </source>
</evidence>
<dbReference type="HAMAP" id="MF_03182">
    <property type="entry name" value="PAN2"/>
    <property type="match status" value="1"/>
</dbReference>
<protein>
    <recommendedName>
        <fullName evidence="7">PAN2-PAN3 deadenylation complex catalytic subunit PAN2</fullName>
        <ecNumber evidence="7">3.1.13.4</ecNumber>
    </recommendedName>
    <alternativeName>
        <fullName evidence="7">PAB1P-dependent poly(A)-specific ribonuclease</fullName>
    </alternativeName>
    <alternativeName>
        <fullName evidence="7">Poly(A)-nuclease deadenylation complex subunit 2</fullName>
        <shortName evidence="7">PAN deadenylation complex subunit 2</shortName>
    </alternativeName>
</protein>
<dbReference type="SUPFAM" id="SSF50978">
    <property type="entry name" value="WD40 repeat-like"/>
    <property type="match status" value="1"/>
</dbReference>
<feature type="binding site" evidence="7">
    <location>
        <position position="1450"/>
    </location>
    <ligand>
        <name>a divalent metal cation</name>
        <dbReference type="ChEBI" id="CHEBI:60240"/>
        <note>catalytic</note>
    </ligand>
</feature>
<keyword evidence="10" id="KW-1185">Reference proteome</keyword>
<dbReference type="InterPro" id="IPR048841">
    <property type="entry name" value="PAN2_N"/>
</dbReference>
<comment type="catalytic activity">
    <reaction evidence="7">
        <text>Exonucleolytic cleavage of poly(A) to 5'-AMP.</text>
        <dbReference type="EC" id="3.1.13.4"/>
    </reaction>
</comment>
<comment type="subcellular location">
    <subcellularLocation>
        <location evidence="7">Cytoplasm</location>
        <location evidence="7">P-body</location>
    </subcellularLocation>
    <subcellularLocation>
        <location evidence="7">Nucleus</location>
    </subcellularLocation>
    <text evidence="7">Shuttles between nucleus and cytoplasm.</text>
</comment>
<comment type="activity regulation">
    <text evidence="7">Positively regulated by the regulatory subunit PAN3.</text>
</comment>
<comment type="subunit">
    <text evidence="7">Forms a heterotrimer with an asymmetric homodimer of the regulatory subunit PAN3 to form the poly(A)-nuclease (PAN) deadenylation complex.</text>
</comment>
<dbReference type="CDD" id="cd02257">
    <property type="entry name" value="Peptidase_C19"/>
    <property type="match status" value="1"/>
</dbReference>
<keyword evidence="4 7" id="KW-0479">Metal-binding</keyword>
<feature type="region of interest" description="Disordered" evidence="8">
    <location>
        <begin position="89"/>
        <end position="230"/>
    </location>
</feature>
<feature type="compositionally biased region" description="Basic and acidic residues" evidence="8">
    <location>
        <begin position="737"/>
        <end position="748"/>
    </location>
</feature>
<dbReference type="CDD" id="cd06143">
    <property type="entry name" value="PAN2_exo"/>
    <property type="match status" value="1"/>
</dbReference>
<dbReference type="PANTHER" id="PTHR15728:SF0">
    <property type="entry name" value="PAN2-PAN3 DEADENYLATION COMPLEX CATALYTIC SUBUNIT PAN2"/>
    <property type="match status" value="1"/>
</dbReference>
<comment type="function">
    <text evidence="7">Catalytic subunit of the poly(A)-nuclease (PAN) deadenylation complex, one of two cytoplasmic mRNA deadenylases involved in general and miRNA-mediated mRNA turnover. PAN specifically shortens poly(A) tails of RNA and the activity is stimulated by poly(A)-binding protein (PABP). PAN deadenylation is followed by rapid degradation of the shortened mRNA tails by the CCR4-NOT complex. Deadenylated mRNAs are then degraded by two alternative mechanisms, namely exosome-mediated 3'-5' exonucleolytic degradation, or deadenlyation-dependent mRNA decaping and subsequent 5'-3' exonucleolytic degradation by XRN1.</text>
</comment>
<evidence type="ECO:0000256" key="3">
    <source>
        <dbReference type="ARBA" id="ARBA00022722"/>
    </source>
</evidence>
<dbReference type="Pfam" id="PF13423">
    <property type="entry name" value="UCH_1"/>
    <property type="match status" value="1"/>
</dbReference>
<feature type="compositionally biased region" description="Basic and acidic residues" evidence="8">
    <location>
        <begin position="921"/>
        <end position="948"/>
    </location>
</feature>
<feature type="domain" description="USP" evidence="9">
    <location>
        <begin position="794"/>
        <end position="1288"/>
    </location>
</feature>
<dbReference type="InterPro" id="IPR050785">
    <property type="entry name" value="PAN2-PAN3_catalytic_subunit"/>
</dbReference>
<dbReference type="Gene3D" id="3.90.70.10">
    <property type="entry name" value="Cysteine proteinases"/>
    <property type="match status" value="1"/>
</dbReference>
<dbReference type="InterPro" id="IPR013520">
    <property type="entry name" value="Ribonucl_H"/>
</dbReference>
<dbReference type="PROSITE" id="PS50235">
    <property type="entry name" value="USP_3"/>
    <property type="match status" value="1"/>
</dbReference>
<dbReference type="EC" id="3.1.13.4" evidence="7"/>
<dbReference type="Gene3D" id="2.130.10.10">
    <property type="entry name" value="YVTN repeat-like/Quinoprotein amine dehydrogenase"/>
    <property type="match status" value="1"/>
</dbReference>
<dbReference type="Proteomes" id="UP000694888">
    <property type="component" value="Unplaced"/>
</dbReference>
<feature type="binding site" evidence="7">
    <location>
        <position position="1502"/>
    </location>
    <ligand>
        <name>a divalent metal cation</name>
        <dbReference type="ChEBI" id="CHEBI:60240"/>
        <note>catalytic</note>
    </ligand>
</feature>
<dbReference type="InterPro" id="IPR012337">
    <property type="entry name" value="RNaseH-like_sf"/>
</dbReference>
<evidence type="ECO:0000256" key="2">
    <source>
        <dbReference type="ARBA" id="ARBA00022664"/>
    </source>
</evidence>
<comment type="cofactor">
    <cofactor evidence="7">
        <name>a divalent metal cation</name>
        <dbReference type="ChEBI" id="CHEBI:60240"/>
    </cofactor>
    <text evidence="7">Binds 2 metal cations per subunit in the catalytic exonuclease domain.</text>
</comment>
<dbReference type="SMART" id="SM00479">
    <property type="entry name" value="EXOIII"/>
    <property type="match status" value="1"/>
</dbReference>
<feature type="compositionally biased region" description="Low complexity" evidence="8">
    <location>
        <begin position="98"/>
        <end position="108"/>
    </location>
</feature>
<keyword evidence="7" id="KW-0539">Nucleus</keyword>
<dbReference type="InterPro" id="IPR036397">
    <property type="entry name" value="RNaseH_sf"/>
</dbReference>
<keyword evidence="1 7" id="KW-0963">Cytoplasm</keyword>
<evidence type="ECO:0000259" key="9">
    <source>
        <dbReference type="PROSITE" id="PS50235"/>
    </source>
</evidence>
<feature type="compositionally biased region" description="Low complexity" evidence="8">
    <location>
        <begin position="187"/>
        <end position="196"/>
    </location>
</feature>